<dbReference type="OrthoDB" id="62528at2759"/>
<organism evidence="4">
    <name type="scientific">Echinostoma caproni</name>
    <dbReference type="NCBI Taxonomy" id="27848"/>
    <lineage>
        <taxon>Eukaryota</taxon>
        <taxon>Metazoa</taxon>
        <taxon>Spiralia</taxon>
        <taxon>Lophotrochozoa</taxon>
        <taxon>Platyhelminthes</taxon>
        <taxon>Trematoda</taxon>
        <taxon>Digenea</taxon>
        <taxon>Plagiorchiida</taxon>
        <taxon>Echinostomata</taxon>
        <taxon>Echinostomatoidea</taxon>
        <taxon>Echinostomatidae</taxon>
        <taxon>Echinostoma</taxon>
    </lineage>
</organism>
<reference evidence="2 3" key="2">
    <citation type="submission" date="2018-11" db="EMBL/GenBank/DDBJ databases">
        <authorList>
            <consortium name="Pathogen Informatics"/>
        </authorList>
    </citation>
    <scope>NUCLEOTIDE SEQUENCE [LARGE SCALE GENOMIC DNA]</scope>
    <source>
        <strain evidence="2 3">Egypt</strain>
    </source>
</reference>
<dbReference type="WBParaSite" id="ECPE_0001149801-mRNA-1">
    <property type="protein sequence ID" value="ECPE_0001149801-mRNA-1"/>
    <property type="gene ID" value="ECPE_0001149801"/>
</dbReference>
<dbReference type="InterPro" id="IPR052634">
    <property type="entry name" value="Sperm_flagellar-bone_growth"/>
</dbReference>
<dbReference type="EMBL" id="UZAN01050886">
    <property type="protein sequence ID" value="VDP88533.1"/>
    <property type="molecule type" value="Genomic_DNA"/>
</dbReference>
<evidence type="ECO:0000313" key="2">
    <source>
        <dbReference type="EMBL" id="VDP88533.1"/>
    </source>
</evidence>
<feature type="domain" description="CPC1/SPEF2" evidence="1">
    <location>
        <begin position="22"/>
        <end position="76"/>
    </location>
</feature>
<evidence type="ECO:0000313" key="4">
    <source>
        <dbReference type="WBParaSite" id="ECPE_0001149801-mRNA-1"/>
    </source>
</evidence>
<reference evidence="4" key="1">
    <citation type="submission" date="2016-06" db="UniProtKB">
        <authorList>
            <consortium name="WormBaseParasite"/>
        </authorList>
    </citation>
    <scope>IDENTIFICATION</scope>
</reference>
<dbReference type="Proteomes" id="UP000272942">
    <property type="component" value="Unassembled WGS sequence"/>
</dbReference>
<keyword evidence="3" id="KW-1185">Reference proteome</keyword>
<protein>
    <submittedName>
        <fullName evidence="4">Flagellar FliJ protein</fullName>
    </submittedName>
</protein>
<accession>A0A183AWX8</accession>
<name>A0A183AWX8_9TREM</name>
<dbReference type="Pfam" id="PF22946">
    <property type="entry name" value="SPEF2_D5"/>
    <property type="match status" value="1"/>
</dbReference>
<dbReference type="InterPro" id="IPR054517">
    <property type="entry name" value="SPEF2_D5"/>
</dbReference>
<evidence type="ECO:0000313" key="3">
    <source>
        <dbReference type="Proteomes" id="UP000272942"/>
    </source>
</evidence>
<dbReference type="PANTHER" id="PTHR14919:SF0">
    <property type="entry name" value="SPERM FLAGELLAR PROTEIN 2"/>
    <property type="match status" value="1"/>
</dbReference>
<proteinExistence type="predicted"/>
<dbReference type="AlphaFoldDB" id="A0A183AWX8"/>
<dbReference type="PANTHER" id="PTHR14919">
    <property type="entry name" value="KPL2-RELATED"/>
    <property type="match status" value="1"/>
</dbReference>
<gene>
    <name evidence="2" type="ORF">ECPE_LOCUS11462</name>
</gene>
<sequence length="81" mass="9618">MIHAHFDLFQEDRRSQQLIDRLCRQSLLERRIGVQLAQTKREKSVLLGNLLEREKEHAAQREREFEQAMDLERVSTSQTAV</sequence>
<evidence type="ECO:0000259" key="1">
    <source>
        <dbReference type="Pfam" id="PF22946"/>
    </source>
</evidence>